<evidence type="ECO:0000256" key="1">
    <source>
        <dbReference type="ARBA" id="ARBA00022603"/>
    </source>
</evidence>
<dbReference type="GO" id="GO:0032259">
    <property type="term" value="P:methylation"/>
    <property type="evidence" value="ECO:0007669"/>
    <property type="project" value="UniProtKB-KW"/>
</dbReference>
<dbReference type="VEuPathDB" id="TriTrypDB:ECC02_001648"/>
<dbReference type="VEuPathDB" id="TriTrypDB:C4B63_23g39"/>
<comment type="caution">
    <text evidence="7">The sequence shown here is derived from an EMBL/GenBank/DDBJ whole genome shotgun (WGS) entry which is preliminary data.</text>
</comment>
<dbReference type="PANTHER" id="PTHR11006">
    <property type="entry name" value="PROTEIN ARGININE N-METHYLTRANSFERASE"/>
    <property type="match status" value="1"/>
</dbReference>
<name>A0A2V2VG40_TRYCR</name>
<keyword evidence="2 7" id="KW-0808">Transferase</keyword>
<accession>A0A2V2VG40</accession>
<dbReference type="InterPro" id="IPR041698">
    <property type="entry name" value="Methyltransf_25"/>
</dbReference>
<dbReference type="InterPro" id="IPR029063">
    <property type="entry name" value="SAM-dependent_MTases_sf"/>
</dbReference>
<dbReference type="VEuPathDB" id="TriTrypDB:BCY84_15328"/>
<protein>
    <submittedName>
        <fullName evidence="7">Putative arginine N-methyltransferase</fullName>
    </submittedName>
</protein>
<dbReference type="VEuPathDB" id="TriTrypDB:C3747_14g347"/>
<keyword evidence="1 7" id="KW-0489">Methyltransferase</keyword>
<dbReference type="SUPFAM" id="SSF53335">
    <property type="entry name" value="S-adenosyl-L-methionine-dependent methyltransferases"/>
    <property type="match status" value="1"/>
</dbReference>
<sequence>MPSRKNPPPYELGQGQQRKKKVFNTKNVTNGACSPLTRTVANESLLATEGEKNATSKSLYGDPAARISSNLYSISDRIRLRAYQSVLKGIKGKSLLHIGCGMGLISLMAARNLASAVVAIDHSAIVDAAQVVAKQNGLQNISFFRGSLREMMGNFPVKKFDVILCEWMGTFLVNDPLLEDALFAREHLLAENGVMCPDGSSIHIVGVSDYAFYLETVEYWSNVYGFKMEPMKGLVRQEVETCAIPASNIVTSTSLIHTVNITEFRDADNKDTDESGFTVPFSVRATCNTTVNYLTFFVDATFTNPHDPGANFVIGIRPGGNNAWTETSVGLPQPLPLKCGETLSGELRVRVLNRKRGVTLVEVTAQTDCKVLKEKTTGSYTYQRF</sequence>
<dbReference type="VEuPathDB" id="TriTrypDB:TcCL_NonESM01196"/>
<dbReference type="InterPro" id="IPR025799">
    <property type="entry name" value="Arg_MeTrfase"/>
</dbReference>
<dbReference type="VEuPathDB" id="TriTrypDB:TcBrA4_0130890"/>
<dbReference type="Gene3D" id="3.40.50.150">
    <property type="entry name" value="Vaccinia Virus protein VP39"/>
    <property type="match status" value="1"/>
</dbReference>
<evidence type="ECO:0000256" key="4">
    <source>
        <dbReference type="SAM" id="MobiDB-lite"/>
    </source>
</evidence>
<dbReference type="FunFam" id="3.40.50.150:FF:000434">
    <property type="entry name" value="Arginine N-methyltransferase"/>
    <property type="match status" value="1"/>
</dbReference>
<evidence type="ECO:0000313" key="8">
    <source>
        <dbReference type="Proteomes" id="UP000246121"/>
    </source>
</evidence>
<feature type="domain" description="Methyltransferase" evidence="5">
    <location>
        <begin position="96"/>
        <end position="193"/>
    </location>
</feature>
<dbReference type="Pfam" id="PF13649">
    <property type="entry name" value="Methyltransf_25"/>
    <property type="match status" value="1"/>
</dbReference>
<dbReference type="VEuPathDB" id="TriTrypDB:TcCLB.508153.1110"/>
<dbReference type="VEuPathDB" id="TriTrypDB:TCDM_00370"/>
<organism evidence="7 8">
    <name type="scientific">Trypanosoma cruzi</name>
    <dbReference type="NCBI Taxonomy" id="5693"/>
    <lineage>
        <taxon>Eukaryota</taxon>
        <taxon>Discoba</taxon>
        <taxon>Euglenozoa</taxon>
        <taxon>Kinetoplastea</taxon>
        <taxon>Metakinetoplastina</taxon>
        <taxon>Trypanosomatida</taxon>
        <taxon>Trypanosomatidae</taxon>
        <taxon>Trypanosoma</taxon>
        <taxon>Schizotrypanum</taxon>
    </lineage>
</organism>
<dbReference type="GO" id="GO:0005634">
    <property type="term" value="C:nucleus"/>
    <property type="evidence" value="ECO:0007669"/>
    <property type="project" value="TreeGrafter"/>
</dbReference>
<dbReference type="EMBL" id="PRFA01000023">
    <property type="protein sequence ID" value="PWU95114.1"/>
    <property type="molecule type" value="Genomic_DNA"/>
</dbReference>
<dbReference type="CDD" id="cd02440">
    <property type="entry name" value="AdoMet_MTases"/>
    <property type="match status" value="1"/>
</dbReference>
<dbReference type="Proteomes" id="UP000246121">
    <property type="component" value="Unassembled WGS sequence"/>
</dbReference>
<evidence type="ECO:0000259" key="6">
    <source>
        <dbReference type="Pfam" id="PF22528"/>
    </source>
</evidence>
<dbReference type="VEuPathDB" id="TriTrypDB:TCSYLVIO_004485"/>
<proteinExistence type="predicted"/>
<dbReference type="Gene3D" id="2.70.160.11">
    <property type="entry name" value="Hnrnp arginine n-methyltransferase1"/>
    <property type="match status" value="1"/>
</dbReference>
<reference evidence="7 8" key="1">
    <citation type="journal article" date="2018" name="Microb. Genom.">
        <title>Expanding an expanded genome: long-read sequencing of Trypanosoma cruzi.</title>
        <authorList>
            <person name="Berna L."/>
            <person name="Rodriguez M."/>
            <person name="Chiribao M.L."/>
            <person name="Parodi-Talice A."/>
            <person name="Pita S."/>
            <person name="Rijo G."/>
            <person name="Alvarez-Valin F."/>
            <person name="Robello C."/>
        </authorList>
    </citation>
    <scope>NUCLEOTIDE SEQUENCE [LARGE SCALE GENOMIC DNA]</scope>
    <source>
        <strain evidence="7 8">Dm28c</strain>
    </source>
</reference>
<evidence type="ECO:0000259" key="5">
    <source>
        <dbReference type="Pfam" id="PF13649"/>
    </source>
</evidence>
<evidence type="ECO:0000313" key="7">
    <source>
        <dbReference type="EMBL" id="PWU95114.1"/>
    </source>
</evidence>
<dbReference type="GO" id="GO:0016274">
    <property type="term" value="F:protein-arginine N-methyltransferase activity"/>
    <property type="evidence" value="ECO:0007669"/>
    <property type="project" value="InterPro"/>
</dbReference>
<feature type="compositionally biased region" description="Pro residues" evidence="4">
    <location>
        <begin position="1"/>
        <end position="10"/>
    </location>
</feature>
<dbReference type="VEuPathDB" id="TriTrypDB:Tc_MARK_3279"/>
<dbReference type="VEuPathDB" id="TriTrypDB:TcG_00900"/>
<dbReference type="InterPro" id="IPR055135">
    <property type="entry name" value="PRMT_dom"/>
</dbReference>
<dbReference type="GO" id="GO:0042054">
    <property type="term" value="F:histone methyltransferase activity"/>
    <property type="evidence" value="ECO:0007669"/>
    <property type="project" value="TreeGrafter"/>
</dbReference>
<gene>
    <name evidence="7" type="ORF">C4B63_23g39</name>
</gene>
<feature type="domain" description="Protein arginine N-methyltransferase" evidence="6">
    <location>
        <begin position="200"/>
        <end position="350"/>
    </location>
</feature>
<dbReference type="VEuPathDB" id="TriTrypDB:TcCLB.510311.140"/>
<evidence type="ECO:0000256" key="2">
    <source>
        <dbReference type="ARBA" id="ARBA00022679"/>
    </source>
</evidence>
<dbReference type="PANTHER" id="PTHR11006:SF118">
    <property type="entry name" value="N-METHYLTRANSFERASE, PUTATIVE-RELATED"/>
    <property type="match status" value="1"/>
</dbReference>
<keyword evidence="3" id="KW-0949">S-adenosyl-L-methionine</keyword>
<dbReference type="AlphaFoldDB" id="A0A2V2VG40"/>
<evidence type="ECO:0000256" key="3">
    <source>
        <dbReference type="ARBA" id="ARBA00022691"/>
    </source>
</evidence>
<feature type="region of interest" description="Disordered" evidence="4">
    <location>
        <begin position="1"/>
        <end position="20"/>
    </location>
</feature>
<dbReference type="Pfam" id="PF22528">
    <property type="entry name" value="PRMT_C"/>
    <property type="match status" value="1"/>
</dbReference>